<evidence type="ECO:0000313" key="2">
    <source>
        <dbReference type="Proteomes" id="UP000014254"/>
    </source>
</evidence>
<organism evidence="1 2">
    <name type="scientific">Mucor circinelloides f. circinelloides (strain 1006PhL)</name>
    <name type="common">Mucormycosis agent</name>
    <name type="synonym">Calyptromyces circinelloides</name>
    <dbReference type="NCBI Taxonomy" id="1220926"/>
    <lineage>
        <taxon>Eukaryota</taxon>
        <taxon>Fungi</taxon>
        <taxon>Fungi incertae sedis</taxon>
        <taxon>Mucoromycota</taxon>
        <taxon>Mucoromycotina</taxon>
        <taxon>Mucoromycetes</taxon>
        <taxon>Mucorales</taxon>
        <taxon>Mucorineae</taxon>
        <taxon>Mucoraceae</taxon>
        <taxon>Mucor</taxon>
    </lineage>
</organism>
<dbReference type="OrthoDB" id="2443197at2759"/>
<name>S2J5F6_MUCC1</name>
<proteinExistence type="predicted"/>
<accession>S2J5F6</accession>
<reference evidence="2" key="1">
    <citation type="submission" date="2013-05" db="EMBL/GenBank/DDBJ databases">
        <title>The Genome sequence of Mucor circinelloides f. circinelloides 1006PhL.</title>
        <authorList>
            <consortium name="The Broad Institute Genomics Platform"/>
            <person name="Cuomo C."/>
            <person name="Earl A."/>
            <person name="Findley K."/>
            <person name="Lee S.C."/>
            <person name="Walker B."/>
            <person name="Young S."/>
            <person name="Zeng Q."/>
            <person name="Gargeya S."/>
            <person name="Fitzgerald M."/>
            <person name="Haas B."/>
            <person name="Abouelleil A."/>
            <person name="Allen A.W."/>
            <person name="Alvarado L."/>
            <person name="Arachchi H.M."/>
            <person name="Berlin A.M."/>
            <person name="Chapman S.B."/>
            <person name="Gainer-Dewar J."/>
            <person name="Goldberg J."/>
            <person name="Griggs A."/>
            <person name="Gujja S."/>
            <person name="Hansen M."/>
            <person name="Howarth C."/>
            <person name="Imamovic A."/>
            <person name="Ireland A."/>
            <person name="Larimer J."/>
            <person name="McCowan C."/>
            <person name="Murphy C."/>
            <person name="Pearson M."/>
            <person name="Poon T.W."/>
            <person name="Priest M."/>
            <person name="Roberts A."/>
            <person name="Saif S."/>
            <person name="Shea T."/>
            <person name="Sisk P."/>
            <person name="Sykes S."/>
            <person name="Wortman J."/>
            <person name="Nusbaum C."/>
            <person name="Birren B."/>
        </authorList>
    </citation>
    <scope>NUCLEOTIDE SEQUENCE [LARGE SCALE GENOMIC DNA]</scope>
    <source>
        <strain evidence="2">1006PhL</strain>
    </source>
</reference>
<keyword evidence="2" id="KW-1185">Reference proteome</keyword>
<sequence>MDLKSRLEMNKHKATDSNGAIILGICNVYVELENEEIYLYKNEVNETTYLMCFIRPLYNHLLRPTKLYQFLWAEASLRCKKEHENGILLEEGTCTTPTKIDCIILNKDFDLEVAIIEVSGPNKKVNTTHFLEDRKKTAKNLKYMYNAIMSLKEKPSIEFKMPIKVYGFHVYCKLYKLNAIMTLLLIDYGSKHLVHVQPAANHPQRPVSFPAGVLYSAVPPQGCDLVFARLNF</sequence>
<protein>
    <submittedName>
        <fullName evidence="1">Uncharacterized protein</fullName>
    </submittedName>
</protein>
<gene>
    <name evidence="1" type="ORF">HMPREF1544_09867</name>
</gene>
<dbReference type="EMBL" id="KE124073">
    <property type="protein sequence ID" value="EPB83392.1"/>
    <property type="molecule type" value="Genomic_DNA"/>
</dbReference>
<dbReference type="STRING" id="1220926.S2J5F6"/>
<evidence type="ECO:0000313" key="1">
    <source>
        <dbReference type="EMBL" id="EPB83392.1"/>
    </source>
</evidence>
<dbReference type="AlphaFoldDB" id="S2J5F6"/>
<dbReference type="VEuPathDB" id="FungiDB:HMPREF1544_09867"/>
<dbReference type="Proteomes" id="UP000014254">
    <property type="component" value="Unassembled WGS sequence"/>
</dbReference>
<dbReference type="InParanoid" id="S2J5F6"/>